<gene>
    <name evidence="1" type="ORF">DA103_18540</name>
</gene>
<proteinExistence type="predicted"/>
<evidence type="ECO:0000313" key="2">
    <source>
        <dbReference type="Proteomes" id="UP000241614"/>
    </source>
</evidence>
<comment type="caution">
    <text evidence="1">The sequence shown here is derived from an EMBL/GenBank/DDBJ whole genome shotgun (WGS) entry which is preliminary data.</text>
</comment>
<organism evidence="1 2">
    <name type="scientific">Enterobacter cloacae</name>
    <dbReference type="NCBI Taxonomy" id="550"/>
    <lineage>
        <taxon>Bacteria</taxon>
        <taxon>Pseudomonadati</taxon>
        <taxon>Pseudomonadota</taxon>
        <taxon>Gammaproteobacteria</taxon>
        <taxon>Enterobacterales</taxon>
        <taxon>Enterobacteriaceae</taxon>
        <taxon>Enterobacter</taxon>
        <taxon>Enterobacter cloacae complex</taxon>
    </lineage>
</organism>
<sequence length="182" mass="20110">MSIWQPKSHENSLKLLLRDIPDCNWVPCIKRAVGGLTEVAFSRNYNHLLLIISSSGRGVLDCLSGEIIARDYEEYGNWYDSIGLACTGIGPLSGETLSIAGLCGGGLPMYNRYGEALERVSPEWPLEMLIWCPPGKSALIASHKEGCLRLANDYFHCVGFSWDGELIISATSSDITVWKRQD</sequence>
<accession>A0A2T4XX72</accession>
<dbReference type="OrthoDB" id="1849013at2"/>
<name>A0A2T4XX72_ENTCL</name>
<dbReference type="EMBL" id="PZPP01000015">
    <property type="protein sequence ID" value="PTM34544.1"/>
    <property type="molecule type" value="Genomic_DNA"/>
</dbReference>
<evidence type="ECO:0000313" key="1">
    <source>
        <dbReference type="EMBL" id="PTM34544.1"/>
    </source>
</evidence>
<protein>
    <submittedName>
        <fullName evidence="1">Uncharacterized protein</fullName>
    </submittedName>
</protein>
<dbReference type="AlphaFoldDB" id="A0A2T4XX72"/>
<dbReference type="Proteomes" id="UP000241614">
    <property type="component" value="Unassembled WGS sequence"/>
</dbReference>
<reference evidence="1 2" key="1">
    <citation type="submission" date="2018-04" db="EMBL/GenBank/DDBJ databases">
        <title>Genome sequencing reveals highly heavy metal resistance and biotechnology application of the novel Enterobacter cloacae amazonensis isolated from wastewater river in Manaus - Amazonas.</title>
        <authorList>
            <person name="Astolfi M.C.T."/>
            <person name="Carvalho E.B.D.S."/>
            <person name="Lacerda L.B."/>
            <person name="Pinto M.V."/>
            <person name="Nogueira V.B."/>
            <person name="Barros A.M."/>
            <person name="Astolfi-Filho S."/>
        </authorList>
    </citation>
    <scope>NUCLEOTIDE SEQUENCE [LARGE SCALE GENOMIC DNA]</scope>
    <source>
        <strain evidence="2">amazonensis</strain>
    </source>
</reference>
<dbReference type="RefSeq" id="WP_108090894.1">
    <property type="nucleotide sequence ID" value="NZ_PZPP01000015.1"/>
</dbReference>